<evidence type="ECO:0000313" key="12">
    <source>
        <dbReference type="Proteomes" id="UP000235748"/>
    </source>
</evidence>
<evidence type="ECO:0000256" key="7">
    <source>
        <dbReference type="SAM" id="MobiDB-lite"/>
    </source>
</evidence>
<dbReference type="AlphaFoldDB" id="A0A2N6QCD2"/>
<dbReference type="InterPro" id="IPR036390">
    <property type="entry name" value="WH_DNA-bd_sf"/>
</dbReference>
<evidence type="ECO:0000259" key="10">
    <source>
        <dbReference type="PROSITE" id="PS51372"/>
    </source>
</evidence>
<dbReference type="RefSeq" id="WP_070504768.1">
    <property type="nucleotide sequence ID" value="NZ_JAASJD010000010.1"/>
</dbReference>
<feature type="region of interest" description="Disordered" evidence="7">
    <location>
        <begin position="498"/>
        <end position="518"/>
    </location>
</feature>
<comment type="subunit">
    <text evidence="1">Homodimer or homotrimer. Seems to be a monomer when not phosphorylated.</text>
</comment>
<comment type="caution">
    <text evidence="11">The sequence shown here is derived from an EMBL/GenBank/DDBJ whole genome shotgun (WGS) entry which is preliminary data.</text>
</comment>
<dbReference type="Pfam" id="PF02302">
    <property type="entry name" value="PTS_IIB"/>
    <property type="match status" value="1"/>
</dbReference>
<dbReference type="Pfam" id="PF00874">
    <property type="entry name" value="PRD"/>
    <property type="match status" value="2"/>
</dbReference>
<feature type="domain" description="PRD" evidence="10">
    <location>
        <begin position="301"/>
        <end position="406"/>
    </location>
</feature>
<evidence type="ECO:0000313" key="11">
    <source>
        <dbReference type="EMBL" id="PMC17192.1"/>
    </source>
</evidence>
<evidence type="ECO:0000259" key="8">
    <source>
        <dbReference type="PROSITE" id="PS51094"/>
    </source>
</evidence>
<name>A0A2N6QCD2_9STAP</name>
<dbReference type="EMBL" id="PNGG01000008">
    <property type="protein sequence ID" value="PMC17192.1"/>
    <property type="molecule type" value="Genomic_DNA"/>
</dbReference>
<evidence type="ECO:0000256" key="2">
    <source>
        <dbReference type="ARBA" id="ARBA00022679"/>
    </source>
</evidence>
<dbReference type="PROSITE" id="PS51094">
    <property type="entry name" value="PTS_EIIA_TYPE_2"/>
    <property type="match status" value="1"/>
</dbReference>
<dbReference type="InterPro" id="IPR007737">
    <property type="entry name" value="Mga_HTH"/>
</dbReference>
<feature type="domain" description="PTS EIIA type-2" evidence="8">
    <location>
        <begin position="525"/>
        <end position="682"/>
    </location>
</feature>
<proteinExistence type="predicted"/>
<dbReference type="InterPro" id="IPR002178">
    <property type="entry name" value="PTS_EIIA_type-2_dom"/>
</dbReference>
<dbReference type="Proteomes" id="UP000235748">
    <property type="component" value="Unassembled WGS sequence"/>
</dbReference>
<dbReference type="PROSITE" id="PS51372">
    <property type="entry name" value="PRD_2"/>
    <property type="match status" value="2"/>
</dbReference>
<evidence type="ECO:0000256" key="1">
    <source>
        <dbReference type="ARBA" id="ARBA00011798"/>
    </source>
</evidence>
<dbReference type="SUPFAM" id="SSF55804">
    <property type="entry name" value="Phoshotransferase/anion transport protein"/>
    <property type="match status" value="1"/>
</dbReference>
<dbReference type="Pfam" id="PF05043">
    <property type="entry name" value="Mga"/>
    <property type="match status" value="1"/>
</dbReference>
<keyword evidence="4" id="KW-0805">Transcription regulation</keyword>
<feature type="domain" description="PTS EIIB type-2" evidence="9">
    <location>
        <begin position="408"/>
        <end position="496"/>
    </location>
</feature>
<dbReference type="SUPFAM" id="SSF63520">
    <property type="entry name" value="PTS-regulatory domain, PRD"/>
    <property type="match status" value="2"/>
</dbReference>
<evidence type="ECO:0000256" key="4">
    <source>
        <dbReference type="ARBA" id="ARBA00023015"/>
    </source>
</evidence>
<feature type="domain" description="PRD" evidence="10">
    <location>
        <begin position="196"/>
        <end position="300"/>
    </location>
</feature>
<dbReference type="InterPro" id="IPR013011">
    <property type="entry name" value="PTS_EIIB_2"/>
</dbReference>
<evidence type="ECO:0000256" key="6">
    <source>
        <dbReference type="ARBA" id="ARBA00023163"/>
    </source>
</evidence>
<dbReference type="Gene3D" id="1.10.10.10">
    <property type="entry name" value="Winged helix-like DNA-binding domain superfamily/Winged helix DNA-binding domain"/>
    <property type="match status" value="1"/>
</dbReference>
<dbReference type="InterPro" id="IPR036634">
    <property type="entry name" value="PRD_sf"/>
</dbReference>
<dbReference type="SUPFAM" id="SSF46785">
    <property type="entry name" value="Winged helix' DNA-binding domain"/>
    <property type="match status" value="1"/>
</dbReference>
<dbReference type="InterPro" id="IPR050661">
    <property type="entry name" value="BglG_antiterminators"/>
</dbReference>
<evidence type="ECO:0000256" key="3">
    <source>
        <dbReference type="ARBA" id="ARBA00022737"/>
    </source>
</evidence>
<dbReference type="Pfam" id="PF00359">
    <property type="entry name" value="PTS_EIIA_2"/>
    <property type="match status" value="1"/>
</dbReference>
<dbReference type="InterPro" id="IPR036095">
    <property type="entry name" value="PTS_EIIB-like_sf"/>
</dbReference>
<dbReference type="CDD" id="cd05568">
    <property type="entry name" value="PTS_IIB_bgl_like"/>
    <property type="match status" value="1"/>
</dbReference>
<dbReference type="Gene3D" id="3.40.50.2300">
    <property type="match status" value="1"/>
</dbReference>
<dbReference type="STRING" id="170573.GCA_001076995_01309"/>
<organism evidence="11 12">
    <name type="scientific">Staphylococcus pettenkoferi</name>
    <dbReference type="NCBI Taxonomy" id="170573"/>
    <lineage>
        <taxon>Bacteria</taxon>
        <taxon>Bacillati</taxon>
        <taxon>Bacillota</taxon>
        <taxon>Bacilli</taxon>
        <taxon>Bacillales</taxon>
        <taxon>Staphylococcaceae</taxon>
        <taxon>Staphylococcus</taxon>
    </lineage>
</organism>
<keyword evidence="3" id="KW-0677">Repeat</keyword>
<dbReference type="InterPro" id="IPR016152">
    <property type="entry name" value="PTrfase/Anion_transptr"/>
</dbReference>
<keyword evidence="2" id="KW-0808">Transferase</keyword>
<dbReference type="GO" id="GO:0008982">
    <property type="term" value="F:protein-N(PI)-phosphohistidine-sugar phosphotransferase activity"/>
    <property type="evidence" value="ECO:0007669"/>
    <property type="project" value="InterPro"/>
</dbReference>
<dbReference type="SUPFAM" id="SSF52794">
    <property type="entry name" value="PTS system IIB component-like"/>
    <property type="match status" value="1"/>
</dbReference>
<dbReference type="GO" id="GO:0009401">
    <property type="term" value="P:phosphoenolpyruvate-dependent sugar phosphotransferase system"/>
    <property type="evidence" value="ECO:0007669"/>
    <property type="project" value="InterPro"/>
</dbReference>
<evidence type="ECO:0000256" key="5">
    <source>
        <dbReference type="ARBA" id="ARBA00023159"/>
    </source>
</evidence>
<reference evidence="11 12" key="1">
    <citation type="submission" date="2017-09" db="EMBL/GenBank/DDBJ databases">
        <title>Bacterial strain isolated from the female urinary microbiota.</title>
        <authorList>
            <person name="Thomas-White K."/>
            <person name="Kumar N."/>
            <person name="Forster S."/>
            <person name="Putonti C."/>
            <person name="Lawley T."/>
            <person name="Wolfe A.J."/>
        </authorList>
    </citation>
    <scope>NUCLEOTIDE SEQUENCE [LARGE SCALE GENOMIC DNA]</scope>
    <source>
        <strain evidence="11 12">UMB0834</strain>
    </source>
</reference>
<keyword evidence="6" id="KW-0804">Transcription</keyword>
<gene>
    <name evidence="11" type="ORF">CJ235_10945</name>
</gene>
<dbReference type="Gene3D" id="3.40.930.10">
    <property type="entry name" value="Mannitol-specific EII, Chain A"/>
    <property type="match status" value="1"/>
</dbReference>
<dbReference type="Gene3D" id="1.10.1790.10">
    <property type="entry name" value="PRD domain"/>
    <property type="match status" value="2"/>
</dbReference>
<dbReference type="InterPro" id="IPR036388">
    <property type="entry name" value="WH-like_DNA-bd_sf"/>
</dbReference>
<dbReference type="Pfam" id="PF08279">
    <property type="entry name" value="HTH_11"/>
    <property type="match status" value="1"/>
</dbReference>
<dbReference type="InterPro" id="IPR011608">
    <property type="entry name" value="PRD"/>
</dbReference>
<dbReference type="GO" id="GO:0006355">
    <property type="term" value="P:regulation of DNA-templated transcription"/>
    <property type="evidence" value="ECO:0007669"/>
    <property type="project" value="InterPro"/>
</dbReference>
<dbReference type="PROSITE" id="PS51099">
    <property type="entry name" value="PTS_EIIB_TYPE_2"/>
    <property type="match status" value="1"/>
</dbReference>
<evidence type="ECO:0000259" key="9">
    <source>
        <dbReference type="PROSITE" id="PS51099"/>
    </source>
</evidence>
<dbReference type="InterPro" id="IPR003501">
    <property type="entry name" value="PTS_EIIB_2/3"/>
</dbReference>
<dbReference type="InterPro" id="IPR013196">
    <property type="entry name" value="HTH_11"/>
</dbReference>
<protein>
    <submittedName>
        <fullName evidence="11">PRD domain-containing protein</fullName>
    </submittedName>
</protein>
<accession>A0A2N6QCD2</accession>
<dbReference type="PANTHER" id="PTHR30185:SF18">
    <property type="entry name" value="TRANSCRIPTIONAL REGULATOR MTLR"/>
    <property type="match status" value="1"/>
</dbReference>
<sequence>MLLSKRERAITEMLLKHQDQYLTIYDIAQTLAVSSRTIHRELKSLEETLTQLGLKLERVVRKGVKLSGSTTAVDRLQQLVQDQPMADLSEEEQQVIILYALIQADAPIKQYSLAHEIGVSTQTLSKILDQLEQVLTNYQLTLQRKRGEGISLQGAESKKRELLSLWMVNNLNSTSVYSVIENHFVYQSLNQTQLSMVDMDKIFRVERLLMDYLDSLPYTLIESSYITLTVHIVLSIDRMQKNEYVTLEPEVYEEVHHTREFEVATALAHRLEAIYDVTFTEAEITFITIHLRGAKRKDITEDDEHDETRIQRFIQRVSNFAEMEFSELDTLTEGLKLHLIPAMNRLRANIETYNPLTQMVKQKYPHLFHSVKLAVEATWSDLNFPDSEIAFLVLHFGGAIRREEHHTLNVLVVCSSGIGTSRLLATRLEQTFPEVTSTNQASVGELAHMSLETYDAIISTVNLDIEADYLTVNPLLPDTDIHLVAQFLKSQSDYTQTETKTEIPSNLWKPKQPSQTQRDTEEILNQVRDGLQLLDHCEVEQVHVDDVVSYLTESLYQRKIIDDRQSFSELLVARMEQDGYALAPYPLALPHLRSSVIQKPMLLLTVLEQPLELPNHNDTPIRYLINIFIPDDPNLAQLVSHFTGELIHHLDDIDVLMSEPDKLISILKDQYVAYLQQILTME</sequence>
<keyword evidence="5" id="KW-0010">Activator</keyword>
<dbReference type="PANTHER" id="PTHR30185">
    <property type="entry name" value="CRYPTIC BETA-GLUCOSIDE BGL OPERON ANTITERMINATOR"/>
    <property type="match status" value="1"/>
</dbReference>